<evidence type="ECO:0008006" key="2">
    <source>
        <dbReference type="Google" id="ProtNLM"/>
    </source>
</evidence>
<dbReference type="InterPro" id="IPR013785">
    <property type="entry name" value="Aldolase_TIM"/>
</dbReference>
<proteinExistence type="predicted"/>
<dbReference type="EMBL" id="UINC01115708">
    <property type="protein sequence ID" value="SVC86939.1"/>
    <property type="molecule type" value="Genomic_DNA"/>
</dbReference>
<dbReference type="InterPro" id="IPR011060">
    <property type="entry name" value="RibuloseP-bd_barrel"/>
</dbReference>
<name>A0A382QN40_9ZZZZ</name>
<dbReference type="AlphaFoldDB" id="A0A382QN40"/>
<accession>A0A382QN40</accession>
<dbReference type="Gene3D" id="3.20.20.70">
    <property type="entry name" value="Aldolase class I"/>
    <property type="match status" value="1"/>
</dbReference>
<evidence type="ECO:0000313" key="1">
    <source>
        <dbReference type="EMBL" id="SVC86939.1"/>
    </source>
</evidence>
<dbReference type="SUPFAM" id="SSF51366">
    <property type="entry name" value="Ribulose-phoshate binding barrel"/>
    <property type="match status" value="1"/>
</dbReference>
<protein>
    <recommendedName>
        <fullName evidence="2">Dihydroorotate dehydrogenase domain-containing protein</fullName>
    </recommendedName>
</protein>
<feature type="non-terminal residue" evidence="1">
    <location>
        <position position="61"/>
    </location>
</feature>
<gene>
    <name evidence="1" type="ORF">METZ01_LOCUS339793</name>
</gene>
<organism evidence="1">
    <name type="scientific">marine metagenome</name>
    <dbReference type="NCBI Taxonomy" id="408172"/>
    <lineage>
        <taxon>unclassified sequences</taxon>
        <taxon>metagenomes</taxon>
        <taxon>ecological metagenomes</taxon>
    </lineage>
</organism>
<reference evidence="1" key="1">
    <citation type="submission" date="2018-05" db="EMBL/GenBank/DDBJ databases">
        <authorList>
            <person name="Lanie J.A."/>
            <person name="Ng W.-L."/>
            <person name="Kazmierczak K.M."/>
            <person name="Andrzejewski T.M."/>
            <person name="Davidsen T.M."/>
            <person name="Wayne K.J."/>
            <person name="Tettelin H."/>
            <person name="Glass J.I."/>
            <person name="Rusch D."/>
            <person name="Podicherti R."/>
            <person name="Tsui H.-C.T."/>
            <person name="Winkler M.E."/>
        </authorList>
    </citation>
    <scope>NUCLEOTIDE SEQUENCE</scope>
</reference>
<sequence length="61" mass="6364">METVIAAGAHAVGLNFWPGSPRCISVEHARKLVAAAAGRIQTVGVVVNMAHNELSSLRGEL</sequence>